<dbReference type="GO" id="GO:0030151">
    <property type="term" value="F:molybdenum ion binding"/>
    <property type="evidence" value="ECO:0007669"/>
    <property type="project" value="InterPro"/>
</dbReference>
<dbReference type="AlphaFoldDB" id="M0MXP3"/>
<dbReference type="OrthoDB" id="211216at2157"/>
<feature type="domain" description="MOSC" evidence="1">
    <location>
        <begin position="84"/>
        <end position="259"/>
    </location>
</feature>
<name>M0MXP3_9EURY</name>
<dbReference type="InterPro" id="IPR005302">
    <property type="entry name" value="MoCF_Sase_C"/>
</dbReference>
<dbReference type="PROSITE" id="PS51340">
    <property type="entry name" value="MOSC"/>
    <property type="match status" value="1"/>
</dbReference>
<reference evidence="2 3" key="1">
    <citation type="journal article" date="2014" name="PLoS Genet.">
        <title>Phylogenetically driven sequencing of extremely halophilic archaea reveals strategies for static and dynamic osmo-response.</title>
        <authorList>
            <person name="Becker E.A."/>
            <person name="Seitzer P.M."/>
            <person name="Tritt A."/>
            <person name="Larsen D."/>
            <person name="Krusor M."/>
            <person name="Yao A.I."/>
            <person name="Wu D."/>
            <person name="Madern D."/>
            <person name="Eisen J.A."/>
            <person name="Darling A.E."/>
            <person name="Facciotti M.T."/>
        </authorList>
    </citation>
    <scope>NUCLEOTIDE SEQUENCE [LARGE SCALE GENOMIC DNA]</scope>
    <source>
        <strain evidence="2 3">DSM 8989</strain>
    </source>
</reference>
<dbReference type="InterPro" id="IPR005303">
    <property type="entry name" value="MOCOS_middle"/>
</dbReference>
<accession>M0MXP3</accession>
<dbReference type="RefSeq" id="WP_005044732.1">
    <property type="nucleotide sequence ID" value="NZ_AOME01000074.1"/>
</dbReference>
<evidence type="ECO:0000313" key="2">
    <source>
        <dbReference type="EMBL" id="EMA50073.1"/>
    </source>
</evidence>
<dbReference type="Proteomes" id="UP000011625">
    <property type="component" value="Unassembled WGS sequence"/>
</dbReference>
<dbReference type="STRING" id="1227456.C450_15253"/>
<dbReference type="InterPro" id="IPR011037">
    <property type="entry name" value="Pyrv_Knase-like_insert_dom_sf"/>
</dbReference>
<gene>
    <name evidence="2" type="ORF">C450_15253</name>
</gene>
<dbReference type="PATRIC" id="fig|1227456.3.peg.3092"/>
<dbReference type="Pfam" id="PF03476">
    <property type="entry name" value="MOSC_N"/>
    <property type="match status" value="1"/>
</dbReference>
<dbReference type="EMBL" id="AOME01000074">
    <property type="protein sequence ID" value="EMA50073.1"/>
    <property type="molecule type" value="Genomic_DNA"/>
</dbReference>
<comment type="caution">
    <text evidence="2">The sequence shown here is derived from an EMBL/GenBank/DDBJ whole genome shotgun (WGS) entry which is preliminary data.</text>
</comment>
<dbReference type="SUPFAM" id="SSF141673">
    <property type="entry name" value="MOSC N-terminal domain-like"/>
    <property type="match status" value="1"/>
</dbReference>
<protein>
    <submittedName>
        <fullName evidence="2">MOSC domain-containing protein beta barrel domain-containing protein</fullName>
    </submittedName>
</protein>
<dbReference type="SUPFAM" id="SSF50800">
    <property type="entry name" value="PK beta-barrel domain-like"/>
    <property type="match status" value="1"/>
</dbReference>
<dbReference type="Pfam" id="PF03473">
    <property type="entry name" value="MOSC"/>
    <property type="match status" value="1"/>
</dbReference>
<organism evidence="2 3">
    <name type="scientific">Halococcus salifodinae DSM 8989</name>
    <dbReference type="NCBI Taxonomy" id="1227456"/>
    <lineage>
        <taxon>Archaea</taxon>
        <taxon>Methanobacteriati</taxon>
        <taxon>Methanobacteriota</taxon>
        <taxon>Stenosarchaea group</taxon>
        <taxon>Halobacteria</taxon>
        <taxon>Halobacteriales</taxon>
        <taxon>Halococcaceae</taxon>
        <taxon>Halococcus</taxon>
    </lineage>
</organism>
<keyword evidence="3" id="KW-1185">Reference proteome</keyword>
<dbReference type="GO" id="GO:0030170">
    <property type="term" value="F:pyridoxal phosphate binding"/>
    <property type="evidence" value="ECO:0007669"/>
    <property type="project" value="InterPro"/>
</dbReference>
<proteinExistence type="predicted"/>
<evidence type="ECO:0000313" key="3">
    <source>
        <dbReference type="Proteomes" id="UP000011625"/>
    </source>
</evidence>
<dbReference type="GO" id="GO:0003824">
    <property type="term" value="F:catalytic activity"/>
    <property type="evidence" value="ECO:0007669"/>
    <property type="project" value="InterPro"/>
</dbReference>
<sequence length="271" mass="30909">MVRLARIAVFPIKSLDPVACDTARIVENGGLEHDREYAMIDDDGRYINGKRTAKVHRIRSSFDPGFTEVALRREGDDSAERFDLEADRESAENWLSTHFDPPARLKRETAGGFPDDTDLSGPTLISTGTLRAVASWFPEIDVEELRLRLRANLEIDGVPPFWEDRLFADHDHLVAFEIGDVVFEGINPCQRCVVPTRDPHTGESHDEFQRVFVEKREETLPEWTDSDRFDHFFRLMLNTQVPQSDWGAELAVGDEVEILGERPMEKRSESA</sequence>
<evidence type="ECO:0000259" key="1">
    <source>
        <dbReference type="PROSITE" id="PS51340"/>
    </source>
</evidence>